<reference evidence="1" key="1">
    <citation type="submission" date="2019-03" db="EMBL/GenBank/DDBJ databases">
        <authorList>
            <person name="Mank J."/>
            <person name="Almeida P."/>
        </authorList>
    </citation>
    <scope>NUCLEOTIDE SEQUENCE</scope>
    <source>
        <strain evidence="1">78183</strain>
    </source>
</reference>
<proteinExistence type="predicted"/>
<dbReference type="EMBL" id="CAADRP010002129">
    <property type="protein sequence ID" value="VFU61755.1"/>
    <property type="molecule type" value="Genomic_DNA"/>
</dbReference>
<gene>
    <name evidence="1" type="ORF">SVIM_LOCUS462791</name>
</gene>
<name>A0A6N2NI93_SALVM</name>
<accession>A0A6N2NI93</accession>
<organism evidence="1">
    <name type="scientific">Salix viminalis</name>
    <name type="common">Common osier</name>
    <name type="synonym">Basket willow</name>
    <dbReference type="NCBI Taxonomy" id="40686"/>
    <lineage>
        <taxon>Eukaryota</taxon>
        <taxon>Viridiplantae</taxon>
        <taxon>Streptophyta</taxon>
        <taxon>Embryophyta</taxon>
        <taxon>Tracheophyta</taxon>
        <taxon>Spermatophyta</taxon>
        <taxon>Magnoliopsida</taxon>
        <taxon>eudicotyledons</taxon>
        <taxon>Gunneridae</taxon>
        <taxon>Pentapetalae</taxon>
        <taxon>rosids</taxon>
        <taxon>fabids</taxon>
        <taxon>Malpighiales</taxon>
        <taxon>Salicaceae</taxon>
        <taxon>Saliceae</taxon>
        <taxon>Salix</taxon>
    </lineage>
</organism>
<dbReference type="AlphaFoldDB" id="A0A6N2NI93"/>
<protein>
    <submittedName>
        <fullName evidence="1">Uncharacterized protein</fullName>
    </submittedName>
</protein>
<evidence type="ECO:0000313" key="1">
    <source>
        <dbReference type="EMBL" id="VFU61755.1"/>
    </source>
</evidence>
<sequence>MKFYIKKKKKLKPPSSYKSPFTPQYSFLNFISKSRKKKVKNRKEATPISIHYALKPFSLSYPNLSSNFHHQFKDLEV</sequence>